<dbReference type="GO" id="GO:0055085">
    <property type="term" value="P:transmembrane transport"/>
    <property type="evidence" value="ECO:0007669"/>
    <property type="project" value="InterPro"/>
</dbReference>
<keyword evidence="5 6" id="KW-0472">Membrane</keyword>
<organism evidence="8 9">
    <name type="scientific">Liquorilactobacillus vini DSM 20605</name>
    <dbReference type="NCBI Taxonomy" id="1133569"/>
    <lineage>
        <taxon>Bacteria</taxon>
        <taxon>Bacillati</taxon>
        <taxon>Bacillota</taxon>
        <taxon>Bacilli</taxon>
        <taxon>Lactobacillales</taxon>
        <taxon>Lactobacillaceae</taxon>
        <taxon>Liquorilactobacillus</taxon>
    </lineage>
</organism>
<evidence type="ECO:0000256" key="4">
    <source>
        <dbReference type="ARBA" id="ARBA00022989"/>
    </source>
</evidence>
<feature type="transmembrane region" description="Helical" evidence="6">
    <location>
        <begin position="78"/>
        <end position="107"/>
    </location>
</feature>
<feature type="transmembrane region" description="Helical" evidence="6">
    <location>
        <begin position="194"/>
        <end position="227"/>
    </location>
</feature>
<feature type="transmembrane region" description="Helical" evidence="6">
    <location>
        <begin position="304"/>
        <end position="327"/>
    </location>
</feature>
<dbReference type="Proteomes" id="UP000051576">
    <property type="component" value="Unassembled WGS sequence"/>
</dbReference>
<evidence type="ECO:0000259" key="7">
    <source>
        <dbReference type="Pfam" id="PF03600"/>
    </source>
</evidence>
<dbReference type="AlphaFoldDB" id="A0A0R2CME1"/>
<feature type="transmembrane region" description="Helical" evidence="6">
    <location>
        <begin position="273"/>
        <end position="298"/>
    </location>
</feature>
<feature type="transmembrane region" description="Helical" evidence="6">
    <location>
        <begin position="36"/>
        <end position="57"/>
    </location>
</feature>
<dbReference type="Pfam" id="PF03600">
    <property type="entry name" value="CitMHS"/>
    <property type="match status" value="1"/>
</dbReference>
<keyword evidence="2" id="KW-0813">Transport</keyword>
<keyword evidence="3 6" id="KW-0812">Transmembrane</keyword>
<comment type="caution">
    <text evidence="8">The sequence shown here is derived from an EMBL/GenBank/DDBJ whole genome shotgun (WGS) entry which is preliminary data.</text>
</comment>
<accession>A0A0R2CME1</accession>
<dbReference type="PANTHER" id="PTHR43568">
    <property type="entry name" value="P PROTEIN"/>
    <property type="match status" value="1"/>
</dbReference>
<feature type="transmembrane region" description="Helical" evidence="6">
    <location>
        <begin position="339"/>
        <end position="364"/>
    </location>
</feature>
<keyword evidence="4 6" id="KW-1133">Transmembrane helix</keyword>
<evidence type="ECO:0000256" key="6">
    <source>
        <dbReference type="SAM" id="Phobius"/>
    </source>
</evidence>
<dbReference type="InterPro" id="IPR004680">
    <property type="entry name" value="Cit_transptr-like_dom"/>
</dbReference>
<dbReference type="PATRIC" id="fig|1133569.4.peg.1476"/>
<evidence type="ECO:0000313" key="8">
    <source>
        <dbReference type="EMBL" id="KRM89484.1"/>
    </source>
</evidence>
<evidence type="ECO:0000256" key="5">
    <source>
        <dbReference type="ARBA" id="ARBA00023136"/>
    </source>
</evidence>
<proteinExistence type="predicted"/>
<dbReference type="InterPro" id="IPR051475">
    <property type="entry name" value="Diverse_Ion_Transporter"/>
</dbReference>
<evidence type="ECO:0000256" key="1">
    <source>
        <dbReference type="ARBA" id="ARBA00004141"/>
    </source>
</evidence>
<feature type="transmembrane region" description="Helical" evidence="6">
    <location>
        <begin position="12"/>
        <end position="30"/>
    </location>
</feature>
<evidence type="ECO:0000313" key="9">
    <source>
        <dbReference type="Proteomes" id="UP000051576"/>
    </source>
</evidence>
<feature type="transmembrane region" description="Helical" evidence="6">
    <location>
        <begin position="233"/>
        <end position="252"/>
    </location>
</feature>
<dbReference type="STRING" id="1133569.FD21_GL001340"/>
<comment type="subcellular location">
    <subcellularLocation>
        <location evidence="1">Membrane</location>
        <topology evidence="1">Multi-pass membrane protein</topology>
    </subcellularLocation>
</comment>
<dbReference type="EMBL" id="AYYX01000004">
    <property type="protein sequence ID" value="KRM89484.1"/>
    <property type="molecule type" value="Genomic_DNA"/>
</dbReference>
<dbReference type="GO" id="GO:0016020">
    <property type="term" value="C:membrane"/>
    <property type="evidence" value="ECO:0007669"/>
    <property type="project" value="UniProtKB-SubCell"/>
</dbReference>
<dbReference type="PANTHER" id="PTHR43568:SF1">
    <property type="entry name" value="P PROTEIN"/>
    <property type="match status" value="1"/>
</dbReference>
<feature type="transmembrane region" description="Helical" evidence="6">
    <location>
        <begin position="153"/>
        <end position="173"/>
    </location>
</feature>
<evidence type="ECO:0000256" key="3">
    <source>
        <dbReference type="ARBA" id="ARBA00022692"/>
    </source>
</evidence>
<evidence type="ECO:0000256" key="2">
    <source>
        <dbReference type="ARBA" id="ARBA00022448"/>
    </source>
</evidence>
<protein>
    <submittedName>
        <fullName evidence="8">Di-and tricarboxylate transporter</fullName>
    </submittedName>
</protein>
<gene>
    <name evidence="8" type="ORF">FD21_GL001340</name>
</gene>
<feature type="domain" description="Citrate transporter-like" evidence="7">
    <location>
        <begin position="14"/>
        <end position="302"/>
    </location>
</feature>
<dbReference type="eggNOG" id="COG1055">
    <property type="taxonomic scope" value="Bacteria"/>
</dbReference>
<name>A0A0R2CME1_9LACO</name>
<sequence length="365" mass="39903">MEIVKKIVQDKILWTAAAIASLSLIISRPQASDLDWQTIFSLAALMAVIQVFEKLNLLSNGAAYLISRASNQRTLMQLLLVLTFIGSMFLTNDVSILTIVPLFAIIAKQLEIKPVLPVVLINLAANLGSLVTPIGNPQNLFLLKYYQLTLLDFVKLAGPITLFSLLLLGSWSCKFAKTSVSAPQIFKSKLPGVKLWLTVILTVPILLGILGLLSSWVMLLLALILLIVIDYRLLAKIDYGLLLTFICFFIAVGDLSRAELVRRSLDALLNSSVAVYLTSLGISQLISNVPAAILLAPFSHAVQALFLGVNLGGLGTLIASLANLLAYKQYLLNFKKKSDNYLLIFTKINLISLAFLGIIGYFLIK</sequence>
<reference evidence="8 9" key="1">
    <citation type="journal article" date="2015" name="Genome Announc.">
        <title>Expanding the biotechnology potential of lactobacilli through comparative genomics of 213 strains and associated genera.</title>
        <authorList>
            <person name="Sun Z."/>
            <person name="Harris H.M."/>
            <person name="McCann A."/>
            <person name="Guo C."/>
            <person name="Argimon S."/>
            <person name="Zhang W."/>
            <person name="Yang X."/>
            <person name="Jeffery I.B."/>
            <person name="Cooney J.C."/>
            <person name="Kagawa T.F."/>
            <person name="Liu W."/>
            <person name="Song Y."/>
            <person name="Salvetti E."/>
            <person name="Wrobel A."/>
            <person name="Rasinkangas P."/>
            <person name="Parkhill J."/>
            <person name="Rea M.C."/>
            <person name="O'Sullivan O."/>
            <person name="Ritari J."/>
            <person name="Douillard F.P."/>
            <person name="Paul Ross R."/>
            <person name="Yang R."/>
            <person name="Briner A.E."/>
            <person name="Felis G.E."/>
            <person name="de Vos W.M."/>
            <person name="Barrangou R."/>
            <person name="Klaenhammer T.R."/>
            <person name="Caufield P.W."/>
            <person name="Cui Y."/>
            <person name="Zhang H."/>
            <person name="O'Toole P.W."/>
        </authorList>
    </citation>
    <scope>NUCLEOTIDE SEQUENCE [LARGE SCALE GENOMIC DNA]</scope>
    <source>
        <strain evidence="8 9">DSM 20605</strain>
    </source>
</reference>
<keyword evidence="9" id="KW-1185">Reference proteome</keyword>